<dbReference type="Proteomes" id="UP000316628">
    <property type="component" value="Unassembled WGS sequence"/>
</dbReference>
<sequence length="187" mass="19244">MGDVIEVAGASGGFDALADRSPPTGNTVSAGVRETTGRTAPQRRAAADHAQHVPAGHRRLCGWGEHPALPPGGDADAALVHEPFDRTGLDAETIAVERRVAAVPIGPRRPRATRSASPSGTTSATCPHYPLPGVADPDVPDAPPATLVITRPPQPRQRRSSVTAALVRAATAAERLEPNGGPDRPLG</sequence>
<feature type="region of interest" description="Disordered" evidence="1">
    <location>
        <begin position="108"/>
        <end position="187"/>
    </location>
</feature>
<evidence type="ECO:0008006" key="4">
    <source>
        <dbReference type="Google" id="ProtNLM"/>
    </source>
</evidence>
<dbReference type="OrthoDB" id="3636008at2"/>
<accession>A0A543JQL3</accession>
<comment type="caution">
    <text evidence="2">The sequence shown here is derived from an EMBL/GenBank/DDBJ whole genome shotgun (WGS) entry which is preliminary data.</text>
</comment>
<dbReference type="EMBL" id="VFPP01000001">
    <property type="protein sequence ID" value="TQM85137.1"/>
    <property type="molecule type" value="Genomic_DNA"/>
</dbReference>
<keyword evidence="3" id="KW-1185">Reference proteome</keyword>
<gene>
    <name evidence="2" type="ORF">FHX81_7608</name>
</gene>
<dbReference type="RefSeq" id="WP_141983221.1">
    <property type="nucleotide sequence ID" value="NZ_VFPP01000001.1"/>
</dbReference>
<protein>
    <recommendedName>
        <fullName evidence="4">LysR substrate binding domain-containing protein</fullName>
    </recommendedName>
</protein>
<reference evidence="2 3" key="1">
    <citation type="submission" date="2019-06" db="EMBL/GenBank/DDBJ databases">
        <title>Sequencing the genomes of 1000 actinobacteria strains.</title>
        <authorList>
            <person name="Klenk H.-P."/>
        </authorList>
    </citation>
    <scope>NUCLEOTIDE SEQUENCE [LARGE SCALE GENOMIC DNA]</scope>
    <source>
        <strain evidence="2 3">DSM 45456</strain>
    </source>
</reference>
<organism evidence="2 3">
    <name type="scientific">Saccharothrix saharensis</name>
    <dbReference type="NCBI Taxonomy" id="571190"/>
    <lineage>
        <taxon>Bacteria</taxon>
        <taxon>Bacillati</taxon>
        <taxon>Actinomycetota</taxon>
        <taxon>Actinomycetes</taxon>
        <taxon>Pseudonocardiales</taxon>
        <taxon>Pseudonocardiaceae</taxon>
        <taxon>Saccharothrix</taxon>
    </lineage>
</organism>
<evidence type="ECO:0000313" key="3">
    <source>
        <dbReference type="Proteomes" id="UP000316628"/>
    </source>
</evidence>
<feature type="compositionally biased region" description="Low complexity" evidence="1">
    <location>
        <begin position="160"/>
        <end position="173"/>
    </location>
</feature>
<dbReference type="AlphaFoldDB" id="A0A543JQL3"/>
<proteinExistence type="predicted"/>
<evidence type="ECO:0000313" key="2">
    <source>
        <dbReference type="EMBL" id="TQM85137.1"/>
    </source>
</evidence>
<feature type="region of interest" description="Disordered" evidence="1">
    <location>
        <begin position="1"/>
        <end position="57"/>
    </location>
</feature>
<name>A0A543JQL3_9PSEU</name>
<evidence type="ECO:0000256" key="1">
    <source>
        <dbReference type="SAM" id="MobiDB-lite"/>
    </source>
</evidence>